<proteinExistence type="inferred from homology"/>
<name>A0A077DHM4_9BURK</name>
<organism evidence="18 19">
    <name type="scientific">Basilea psittacipulmonis DSM 24701</name>
    <dbReference type="NCBI Taxonomy" id="1072685"/>
    <lineage>
        <taxon>Bacteria</taxon>
        <taxon>Pseudomonadati</taxon>
        <taxon>Pseudomonadota</taxon>
        <taxon>Betaproteobacteria</taxon>
        <taxon>Burkholderiales</taxon>
        <taxon>Alcaligenaceae</taxon>
        <taxon>Basilea</taxon>
    </lineage>
</organism>
<comment type="subcellular location">
    <subcellularLocation>
        <location evidence="4 14">Cytoplasm</location>
    </subcellularLocation>
</comment>
<dbReference type="EMBL" id="CP009238">
    <property type="protein sequence ID" value="AIL32643.1"/>
    <property type="molecule type" value="Genomic_DNA"/>
</dbReference>
<evidence type="ECO:0000256" key="1">
    <source>
        <dbReference type="ARBA" id="ARBA00000077"/>
    </source>
</evidence>
<evidence type="ECO:0000256" key="12">
    <source>
        <dbReference type="ARBA" id="ARBA00022801"/>
    </source>
</evidence>
<evidence type="ECO:0000256" key="6">
    <source>
        <dbReference type="ARBA" id="ARBA00012180"/>
    </source>
</evidence>
<dbReference type="InterPro" id="IPR012337">
    <property type="entry name" value="RNaseH-like_sf"/>
</dbReference>
<evidence type="ECO:0000256" key="3">
    <source>
        <dbReference type="ARBA" id="ARBA00004065"/>
    </source>
</evidence>
<evidence type="ECO:0000256" key="9">
    <source>
        <dbReference type="ARBA" id="ARBA00022722"/>
    </source>
</evidence>
<keyword evidence="13 14" id="KW-0464">Manganese</keyword>
<evidence type="ECO:0000256" key="7">
    <source>
        <dbReference type="ARBA" id="ARBA00019179"/>
    </source>
</evidence>
<dbReference type="PANTHER" id="PTHR10954:SF18">
    <property type="entry name" value="RIBONUCLEASE HII"/>
    <property type="match status" value="1"/>
</dbReference>
<keyword evidence="9 14" id="KW-0540">Nuclease</keyword>
<dbReference type="PROSITE" id="PS51975">
    <property type="entry name" value="RNASE_H_2"/>
    <property type="match status" value="1"/>
</dbReference>
<comment type="cofactor">
    <cofactor evidence="14 15">
        <name>Mn(2+)</name>
        <dbReference type="ChEBI" id="CHEBI:29035"/>
    </cofactor>
    <cofactor evidence="14 15">
        <name>Mg(2+)</name>
        <dbReference type="ChEBI" id="CHEBI:18420"/>
    </cofactor>
    <text evidence="14 15">Manganese or magnesium. Binds 1 divalent metal ion per monomer in the absence of substrate. May bind a second metal ion after substrate binding.</text>
</comment>
<dbReference type="GO" id="GO:0003723">
    <property type="term" value="F:RNA binding"/>
    <property type="evidence" value="ECO:0007669"/>
    <property type="project" value="UniProtKB-UniRule"/>
</dbReference>
<dbReference type="InterPro" id="IPR022898">
    <property type="entry name" value="RNase_HII"/>
</dbReference>
<evidence type="ECO:0000256" key="11">
    <source>
        <dbReference type="ARBA" id="ARBA00022759"/>
    </source>
</evidence>
<evidence type="ECO:0000256" key="14">
    <source>
        <dbReference type="HAMAP-Rule" id="MF_00052"/>
    </source>
</evidence>
<dbReference type="PANTHER" id="PTHR10954">
    <property type="entry name" value="RIBONUCLEASE H2 SUBUNIT A"/>
    <property type="match status" value="1"/>
</dbReference>
<dbReference type="GO" id="GO:0030145">
    <property type="term" value="F:manganese ion binding"/>
    <property type="evidence" value="ECO:0007669"/>
    <property type="project" value="UniProtKB-UniRule"/>
</dbReference>
<dbReference type="STRING" id="1072685.IX83_04370"/>
<dbReference type="Pfam" id="PF01351">
    <property type="entry name" value="RNase_HII"/>
    <property type="match status" value="1"/>
</dbReference>
<keyword evidence="12 14" id="KW-0378">Hydrolase</keyword>
<dbReference type="InterPro" id="IPR001352">
    <property type="entry name" value="RNase_HII/HIII"/>
</dbReference>
<keyword evidence="8 14" id="KW-0963">Cytoplasm</keyword>
<dbReference type="NCBIfam" id="NF000594">
    <property type="entry name" value="PRK00015.1-1"/>
    <property type="match status" value="1"/>
</dbReference>
<keyword evidence="11 14" id="KW-0255">Endonuclease</keyword>
<dbReference type="GO" id="GO:0006298">
    <property type="term" value="P:mismatch repair"/>
    <property type="evidence" value="ECO:0007669"/>
    <property type="project" value="TreeGrafter"/>
</dbReference>
<protein>
    <recommendedName>
        <fullName evidence="7 14">Ribonuclease HII</fullName>
        <shortName evidence="14">RNase HII</shortName>
        <ecNumber evidence="6 14">3.1.26.4</ecNumber>
    </recommendedName>
</protein>
<gene>
    <name evidence="14 18" type="primary">rnhB</name>
    <name evidence="18" type="ORF">IX83_04370</name>
</gene>
<feature type="binding site" evidence="14 15">
    <location>
        <position position="12"/>
    </location>
    <ligand>
        <name>a divalent metal cation</name>
        <dbReference type="ChEBI" id="CHEBI:60240"/>
    </ligand>
</feature>
<dbReference type="SUPFAM" id="SSF53098">
    <property type="entry name" value="Ribonuclease H-like"/>
    <property type="match status" value="1"/>
</dbReference>
<comment type="cofactor">
    <cofactor evidence="2">
        <name>Mg(2+)</name>
        <dbReference type="ChEBI" id="CHEBI:18420"/>
    </cofactor>
</comment>
<feature type="domain" description="RNase H type-2" evidence="17">
    <location>
        <begin position="5"/>
        <end position="192"/>
    </location>
</feature>
<dbReference type="AlphaFoldDB" id="A0A077DHM4"/>
<dbReference type="GO" id="GO:0005737">
    <property type="term" value="C:cytoplasm"/>
    <property type="evidence" value="ECO:0007669"/>
    <property type="project" value="UniProtKB-SubCell"/>
</dbReference>
<evidence type="ECO:0000256" key="2">
    <source>
        <dbReference type="ARBA" id="ARBA00001946"/>
    </source>
</evidence>
<comment type="function">
    <text evidence="3 14 16">Endonuclease that specifically degrades the RNA of RNA-DNA hybrids.</text>
</comment>
<dbReference type="EC" id="3.1.26.4" evidence="6 14"/>
<dbReference type="KEGG" id="bpsi:IX83_04370"/>
<dbReference type="Proteomes" id="UP000028945">
    <property type="component" value="Chromosome"/>
</dbReference>
<evidence type="ECO:0000256" key="10">
    <source>
        <dbReference type="ARBA" id="ARBA00022723"/>
    </source>
</evidence>
<dbReference type="GO" id="GO:0043137">
    <property type="term" value="P:DNA replication, removal of RNA primer"/>
    <property type="evidence" value="ECO:0007669"/>
    <property type="project" value="TreeGrafter"/>
</dbReference>
<feature type="binding site" evidence="14 15">
    <location>
        <position position="103"/>
    </location>
    <ligand>
        <name>a divalent metal cation</name>
        <dbReference type="ChEBI" id="CHEBI:60240"/>
    </ligand>
</feature>
<evidence type="ECO:0000256" key="4">
    <source>
        <dbReference type="ARBA" id="ARBA00004496"/>
    </source>
</evidence>
<reference evidence="18 19" key="1">
    <citation type="journal article" date="2014" name="BMC Genomics">
        <title>A genomic perspective on a new bacterial genus and species from the Alcaligenaceae family, Basilea psittacipulmonis.</title>
        <authorList>
            <person name="Whiteson K.L."/>
            <person name="Hernandez D."/>
            <person name="Lazarevic V."/>
            <person name="Gaia N."/>
            <person name="Farinelli L."/>
            <person name="Francois P."/>
            <person name="Pilo P."/>
            <person name="Frey J."/>
            <person name="Schrenzel J."/>
        </authorList>
    </citation>
    <scope>NUCLEOTIDE SEQUENCE [LARGE SCALE GENOMIC DNA]</scope>
    <source>
        <strain evidence="18 19">DSM 24701</strain>
    </source>
</reference>
<dbReference type="FunFam" id="3.30.420.10:FF:000006">
    <property type="entry name" value="Ribonuclease HII"/>
    <property type="match status" value="1"/>
</dbReference>
<comment type="catalytic activity">
    <reaction evidence="1 14 15 16">
        <text>Endonucleolytic cleavage to 5'-phosphomonoester.</text>
        <dbReference type="EC" id="3.1.26.4"/>
    </reaction>
</comment>
<dbReference type="InterPro" id="IPR024567">
    <property type="entry name" value="RNase_HII/HIII_dom"/>
</dbReference>
<keyword evidence="19" id="KW-1185">Reference proteome</keyword>
<comment type="similarity">
    <text evidence="5 14 16">Belongs to the RNase HII family.</text>
</comment>
<dbReference type="InterPro" id="IPR036397">
    <property type="entry name" value="RNaseH_sf"/>
</dbReference>
<evidence type="ECO:0000256" key="8">
    <source>
        <dbReference type="ARBA" id="ARBA00022490"/>
    </source>
</evidence>
<feature type="binding site" evidence="14 15">
    <location>
        <position position="11"/>
    </location>
    <ligand>
        <name>a divalent metal cation</name>
        <dbReference type="ChEBI" id="CHEBI:60240"/>
    </ligand>
</feature>
<dbReference type="GO" id="GO:0032299">
    <property type="term" value="C:ribonuclease H2 complex"/>
    <property type="evidence" value="ECO:0007669"/>
    <property type="project" value="TreeGrafter"/>
</dbReference>
<evidence type="ECO:0000259" key="17">
    <source>
        <dbReference type="PROSITE" id="PS51975"/>
    </source>
</evidence>
<evidence type="ECO:0000313" key="18">
    <source>
        <dbReference type="EMBL" id="AIL32643.1"/>
    </source>
</evidence>
<sequence length="192" mass="21043">MQPSIYIAGIDEAGRGPLAGDVFAAAVILDPQCEITGLNDSKKLSAAKREALAQRIKEKALAYAIAHVSPQVIDEINILQATLQAMREAFLQLPIPAQRALIDGNKIPENMPVPCEAVIKGDQKHPCIMAASILAKTARDEHIMQAHQQYPEYGFDQHKGYGTALHLENLKKYGPSPIHRFSFAPVKQSIKK</sequence>
<evidence type="ECO:0000256" key="5">
    <source>
        <dbReference type="ARBA" id="ARBA00007383"/>
    </source>
</evidence>
<evidence type="ECO:0000256" key="13">
    <source>
        <dbReference type="ARBA" id="ARBA00023211"/>
    </source>
</evidence>
<dbReference type="GO" id="GO:0004523">
    <property type="term" value="F:RNA-DNA hybrid ribonuclease activity"/>
    <property type="evidence" value="ECO:0007669"/>
    <property type="project" value="UniProtKB-UniRule"/>
</dbReference>
<evidence type="ECO:0000256" key="15">
    <source>
        <dbReference type="PROSITE-ProRule" id="PRU01319"/>
    </source>
</evidence>
<dbReference type="eggNOG" id="COG0164">
    <property type="taxonomic scope" value="Bacteria"/>
</dbReference>
<dbReference type="HAMAP" id="MF_00052_B">
    <property type="entry name" value="RNase_HII_B"/>
    <property type="match status" value="1"/>
</dbReference>
<dbReference type="NCBIfam" id="NF000596">
    <property type="entry name" value="PRK00015.1-4"/>
    <property type="match status" value="1"/>
</dbReference>
<dbReference type="CDD" id="cd07182">
    <property type="entry name" value="RNase_HII_bacteria_HII_like"/>
    <property type="match status" value="1"/>
</dbReference>
<evidence type="ECO:0000313" key="19">
    <source>
        <dbReference type="Proteomes" id="UP000028945"/>
    </source>
</evidence>
<accession>A0A077DHM4</accession>
<keyword evidence="10 14" id="KW-0479">Metal-binding</keyword>
<evidence type="ECO:0000256" key="16">
    <source>
        <dbReference type="RuleBase" id="RU003515"/>
    </source>
</evidence>
<dbReference type="Gene3D" id="3.30.420.10">
    <property type="entry name" value="Ribonuclease H-like superfamily/Ribonuclease H"/>
    <property type="match status" value="1"/>
</dbReference>
<dbReference type="NCBIfam" id="NF000595">
    <property type="entry name" value="PRK00015.1-3"/>
    <property type="match status" value="1"/>
</dbReference>
<dbReference type="HOGENOM" id="CLU_036532_3_2_4"/>